<dbReference type="EMBL" id="CM042891">
    <property type="protein sequence ID" value="KAI4302511.1"/>
    <property type="molecule type" value="Genomic_DNA"/>
</dbReference>
<accession>A0ACB9KZS9</accession>
<dbReference type="Proteomes" id="UP001057402">
    <property type="component" value="Chromosome 12"/>
</dbReference>
<protein>
    <submittedName>
        <fullName evidence="1">Uncharacterized protein</fullName>
    </submittedName>
</protein>
<name>A0ACB9KZS9_9MYRT</name>
<evidence type="ECO:0000313" key="1">
    <source>
        <dbReference type="EMBL" id="KAI4302511.1"/>
    </source>
</evidence>
<evidence type="ECO:0000313" key="2">
    <source>
        <dbReference type="Proteomes" id="UP001057402"/>
    </source>
</evidence>
<sequence>MSARQEGKGRVVCVTGASGYIASWLVKLLLHRGYSVRATVRNPEDTKKTEHLLALDGAKERLHLFKAELLDQGAFDAVINGCDGVFHTASPVAFEAVDPQADLIEPALKGTLNVLSSCAKAPSVKRVVFTSSMAAVVINGRPLTSDTTIDETWFSDPKFCEESKAWYMLSKTLAEMAAVDFARKNKIDLVMLNPGLVIGPLLQPTMNFSVGVLFDIVKGSETYPNTSFRFVNVRDVAQAHVLALENPSASGRHCLVARVIQCLDVLDILRNFYPTMTLPEKCEATQPLAASYQVPSVYHVSREKAEGLGVKFTPVEESIQDTIESFKEKGFLKL</sequence>
<keyword evidence="2" id="KW-1185">Reference proteome</keyword>
<reference evidence="2" key="1">
    <citation type="journal article" date="2023" name="Front. Plant Sci.">
        <title>Chromosomal-level genome assembly of Melastoma candidum provides insights into trichome evolution.</title>
        <authorList>
            <person name="Zhong Y."/>
            <person name="Wu W."/>
            <person name="Sun C."/>
            <person name="Zou P."/>
            <person name="Liu Y."/>
            <person name="Dai S."/>
            <person name="Zhou R."/>
        </authorList>
    </citation>
    <scope>NUCLEOTIDE SEQUENCE [LARGE SCALE GENOMIC DNA]</scope>
</reference>
<comment type="caution">
    <text evidence="1">The sequence shown here is derived from an EMBL/GenBank/DDBJ whole genome shotgun (WGS) entry which is preliminary data.</text>
</comment>
<organism evidence="1 2">
    <name type="scientific">Melastoma candidum</name>
    <dbReference type="NCBI Taxonomy" id="119954"/>
    <lineage>
        <taxon>Eukaryota</taxon>
        <taxon>Viridiplantae</taxon>
        <taxon>Streptophyta</taxon>
        <taxon>Embryophyta</taxon>
        <taxon>Tracheophyta</taxon>
        <taxon>Spermatophyta</taxon>
        <taxon>Magnoliopsida</taxon>
        <taxon>eudicotyledons</taxon>
        <taxon>Gunneridae</taxon>
        <taxon>Pentapetalae</taxon>
        <taxon>rosids</taxon>
        <taxon>malvids</taxon>
        <taxon>Myrtales</taxon>
        <taxon>Melastomataceae</taxon>
        <taxon>Melastomatoideae</taxon>
        <taxon>Melastomateae</taxon>
        <taxon>Melastoma</taxon>
    </lineage>
</organism>
<gene>
    <name evidence="1" type="ORF">MLD38_038246</name>
</gene>
<proteinExistence type="predicted"/>